<comment type="similarity">
    <text evidence="1">Belongs to the peptidase S49 family.</text>
</comment>
<dbReference type="EC" id="3.4.21.-" evidence="6"/>
<organism evidence="6 7">
    <name type="scientific">Pontivivens insulae</name>
    <dbReference type="NCBI Taxonomy" id="1639689"/>
    <lineage>
        <taxon>Bacteria</taxon>
        <taxon>Pseudomonadati</taxon>
        <taxon>Pseudomonadota</taxon>
        <taxon>Alphaproteobacteria</taxon>
        <taxon>Rhodobacterales</taxon>
        <taxon>Paracoccaceae</taxon>
        <taxon>Pontivivens</taxon>
    </lineage>
</organism>
<evidence type="ECO:0000256" key="3">
    <source>
        <dbReference type="ARBA" id="ARBA00022801"/>
    </source>
</evidence>
<dbReference type="AlphaFoldDB" id="A0A2R8A6E4"/>
<dbReference type="PANTHER" id="PTHR42987">
    <property type="entry name" value="PEPTIDASE S49"/>
    <property type="match status" value="1"/>
</dbReference>
<evidence type="ECO:0000313" key="6">
    <source>
        <dbReference type="EMBL" id="SPF27804.1"/>
    </source>
</evidence>
<evidence type="ECO:0000256" key="2">
    <source>
        <dbReference type="ARBA" id="ARBA00022670"/>
    </source>
</evidence>
<protein>
    <submittedName>
        <fullName evidence="6">Signal peptide peptidase SppA</fullName>
        <ecNumber evidence="6">3.4.21.-</ecNumber>
    </submittedName>
</protein>
<keyword evidence="2" id="KW-0645">Protease</keyword>
<dbReference type="InterPro" id="IPR002142">
    <property type="entry name" value="Peptidase_S49"/>
</dbReference>
<proteinExistence type="inferred from homology"/>
<evidence type="ECO:0000259" key="5">
    <source>
        <dbReference type="Pfam" id="PF01343"/>
    </source>
</evidence>
<feature type="domain" description="Peptidase S49" evidence="5">
    <location>
        <begin position="88"/>
        <end position="223"/>
    </location>
</feature>
<dbReference type="OrthoDB" id="9764363at2"/>
<dbReference type="SUPFAM" id="SSF52096">
    <property type="entry name" value="ClpP/crotonase"/>
    <property type="match status" value="1"/>
</dbReference>
<dbReference type="Gene3D" id="3.90.226.10">
    <property type="entry name" value="2-enoyl-CoA Hydratase, Chain A, domain 1"/>
    <property type="match status" value="1"/>
</dbReference>
<dbReference type="PANTHER" id="PTHR42987:SF8">
    <property type="entry name" value="PROTEINASE"/>
    <property type="match status" value="1"/>
</dbReference>
<dbReference type="GO" id="GO:0006508">
    <property type="term" value="P:proteolysis"/>
    <property type="evidence" value="ECO:0007669"/>
    <property type="project" value="UniProtKB-KW"/>
</dbReference>
<dbReference type="Proteomes" id="UP000244932">
    <property type="component" value="Unassembled WGS sequence"/>
</dbReference>
<evidence type="ECO:0000256" key="4">
    <source>
        <dbReference type="ARBA" id="ARBA00022825"/>
    </source>
</evidence>
<reference evidence="6 7" key="1">
    <citation type="submission" date="2018-03" db="EMBL/GenBank/DDBJ databases">
        <authorList>
            <person name="Keele B.F."/>
        </authorList>
    </citation>
    <scope>NUCLEOTIDE SEQUENCE [LARGE SCALE GENOMIC DNA]</scope>
    <source>
        <strain evidence="6 7">CeCT 8812</strain>
    </source>
</reference>
<dbReference type="InterPro" id="IPR047272">
    <property type="entry name" value="S49_SppA_C"/>
</dbReference>
<evidence type="ECO:0000313" key="7">
    <source>
        <dbReference type="Proteomes" id="UP000244932"/>
    </source>
</evidence>
<keyword evidence="7" id="KW-1185">Reference proteome</keyword>
<name>A0A2R8A6E4_9RHOB</name>
<sequence length="273" mass="30034">MWRMKWIERFRARTARKPVVSVIRLDGVISAGGGVGRAGLSDAGTAERIERAFKVKRLAAVALVINSPGGSPAQSALIAARIRRLAEEKDVPVYAFCEDVAASGGYWLACAGDTIYADANSVVGSIGVISASFGLHEFIARYGIERRVHTAGEDKSMLDPFRPEREEDVVRLKALQKDIHDNFIAHVKARRGNRLADRDLFTGEIWVGQRAQEVGLIDGIGHVVPTMKDLFGDDVRFNVTRQRRPLLSRLGMPGAEALVGAVEERTLWQRYGL</sequence>
<dbReference type="Gene3D" id="6.20.330.10">
    <property type="match status" value="1"/>
</dbReference>
<dbReference type="InterPro" id="IPR029045">
    <property type="entry name" value="ClpP/crotonase-like_dom_sf"/>
</dbReference>
<gene>
    <name evidence="6" type="primary">sppA</name>
    <name evidence="6" type="ORF">POI8812_00099</name>
</gene>
<keyword evidence="4" id="KW-0720">Serine protease</keyword>
<accession>A0A2R8A6E4</accession>
<dbReference type="EMBL" id="OMKW01000001">
    <property type="protein sequence ID" value="SPF27804.1"/>
    <property type="molecule type" value="Genomic_DNA"/>
</dbReference>
<keyword evidence="3 6" id="KW-0378">Hydrolase</keyword>
<dbReference type="GO" id="GO:0008236">
    <property type="term" value="F:serine-type peptidase activity"/>
    <property type="evidence" value="ECO:0007669"/>
    <property type="project" value="UniProtKB-KW"/>
</dbReference>
<dbReference type="CDD" id="cd07023">
    <property type="entry name" value="S49_Sppa_N_C"/>
    <property type="match status" value="1"/>
</dbReference>
<evidence type="ECO:0000256" key="1">
    <source>
        <dbReference type="ARBA" id="ARBA00008683"/>
    </source>
</evidence>
<dbReference type="Pfam" id="PF01343">
    <property type="entry name" value="Peptidase_S49"/>
    <property type="match status" value="1"/>
</dbReference>